<evidence type="ECO:0000313" key="1">
    <source>
        <dbReference type="EMBL" id="VCX04198.1"/>
    </source>
</evidence>
<dbReference type="AlphaFoldDB" id="A0A9X9LYZ4"/>
<proteinExistence type="predicted"/>
<sequence length="99" mass="11037">KCRPGGTAGTRASAPRSVHLESAVFPTTSSTCPGVSSPSPWKIAIIRRNPFREPTRLSGCLEMKTCHRVSCLQSSWVSLICFLSWFNRQFLQIKKTLKI</sequence>
<dbReference type="EMBL" id="CYRY02029597">
    <property type="protein sequence ID" value="VCX04198.1"/>
    <property type="molecule type" value="Genomic_DNA"/>
</dbReference>
<evidence type="ECO:0000313" key="2">
    <source>
        <dbReference type="Proteomes" id="UP000269945"/>
    </source>
</evidence>
<reference evidence="1 2" key="1">
    <citation type="submission" date="2018-10" db="EMBL/GenBank/DDBJ databases">
        <authorList>
            <person name="Ekblom R."/>
            <person name="Jareborg N."/>
        </authorList>
    </citation>
    <scope>NUCLEOTIDE SEQUENCE [LARGE SCALE GENOMIC DNA]</scope>
    <source>
        <tissue evidence="1">Muscle</tissue>
    </source>
</reference>
<accession>A0A9X9LYZ4</accession>
<keyword evidence="2" id="KW-1185">Reference proteome</keyword>
<dbReference type="Proteomes" id="UP000269945">
    <property type="component" value="Unassembled WGS sequence"/>
</dbReference>
<gene>
    <name evidence="1" type="ORF">BN2614_LOCUS3</name>
</gene>
<name>A0A9X9LYZ4_GULGU</name>
<organism evidence="1 2">
    <name type="scientific">Gulo gulo</name>
    <name type="common">Wolverine</name>
    <name type="synonym">Gluton</name>
    <dbReference type="NCBI Taxonomy" id="48420"/>
    <lineage>
        <taxon>Eukaryota</taxon>
        <taxon>Metazoa</taxon>
        <taxon>Chordata</taxon>
        <taxon>Craniata</taxon>
        <taxon>Vertebrata</taxon>
        <taxon>Euteleostomi</taxon>
        <taxon>Mammalia</taxon>
        <taxon>Eutheria</taxon>
        <taxon>Laurasiatheria</taxon>
        <taxon>Carnivora</taxon>
        <taxon>Caniformia</taxon>
        <taxon>Musteloidea</taxon>
        <taxon>Mustelidae</taxon>
        <taxon>Guloninae</taxon>
        <taxon>Gulo</taxon>
    </lineage>
</organism>
<protein>
    <submittedName>
        <fullName evidence="1">Uncharacterized protein</fullName>
    </submittedName>
</protein>
<feature type="non-terminal residue" evidence="1">
    <location>
        <position position="99"/>
    </location>
</feature>
<feature type="non-terminal residue" evidence="1">
    <location>
        <position position="1"/>
    </location>
</feature>
<comment type="caution">
    <text evidence="1">The sequence shown here is derived from an EMBL/GenBank/DDBJ whole genome shotgun (WGS) entry which is preliminary data.</text>
</comment>